<dbReference type="EMBL" id="JANAVB010012798">
    <property type="protein sequence ID" value="KAJ6835915.1"/>
    <property type="molecule type" value="Genomic_DNA"/>
</dbReference>
<comment type="caution">
    <text evidence="2">The sequence shown here is derived from an EMBL/GenBank/DDBJ whole genome shotgun (WGS) entry which is preliminary data.</text>
</comment>
<proteinExistence type="predicted"/>
<organism evidence="2 4">
    <name type="scientific">Iris pallida</name>
    <name type="common">Sweet iris</name>
    <dbReference type="NCBI Taxonomy" id="29817"/>
    <lineage>
        <taxon>Eukaryota</taxon>
        <taxon>Viridiplantae</taxon>
        <taxon>Streptophyta</taxon>
        <taxon>Embryophyta</taxon>
        <taxon>Tracheophyta</taxon>
        <taxon>Spermatophyta</taxon>
        <taxon>Magnoliopsida</taxon>
        <taxon>Liliopsida</taxon>
        <taxon>Asparagales</taxon>
        <taxon>Iridaceae</taxon>
        <taxon>Iridoideae</taxon>
        <taxon>Irideae</taxon>
        <taxon>Iris</taxon>
    </lineage>
</organism>
<feature type="compositionally biased region" description="Basic residues" evidence="1">
    <location>
        <begin position="57"/>
        <end position="73"/>
    </location>
</feature>
<keyword evidence="4" id="KW-1185">Reference proteome</keyword>
<protein>
    <submittedName>
        <fullName evidence="2">Lysine-rich arabinogalactan protein 19-like</fullName>
    </submittedName>
</protein>
<name>A0AAX6GHQ7_IRIPA</name>
<evidence type="ECO:0000313" key="2">
    <source>
        <dbReference type="EMBL" id="KAJ6827878.1"/>
    </source>
</evidence>
<evidence type="ECO:0000256" key="1">
    <source>
        <dbReference type="SAM" id="MobiDB-lite"/>
    </source>
</evidence>
<dbReference type="AlphaFoldDB" id="A0AAX6GHQ7"/>
<reference evidence="2" key="2">
    <citation type="submission" date="2023-04" db="EMBL/GenBank/DDBJ databases">
        <authorList>
            <person name="Bruccoleri R.E."/>
            <person name="Oakeley E.J."/>
            <person name="Faust A.-M."/>
            <person name="Dessus-Babus S."/>
            <person name="Altorfer M."/>
            <person name="Burckhardt D."/>
            <person name="Oertli M."/>
            <person name="Naumann U."/>
            <person name="Petersen F."/>
            <person name="Wong J."/>
        </authorList>
    </citation>
    <scope>NUCLEOTIDE SEQUENCE</scope>
    <source>
        <strain evidence="2">GSM-AAB239-AS_SAM_17_03QT</strain>
        <tissue evidence="2">Leaf</tissue>
    </source>
</reference>
<dbReference type="Proteomes" id="UP001140949">
    <property type="component" value="Unassembled WGS sequence"/>
</dbReference>
<evidence type="ECO:0000313" key="4">
    <source>
        <dbReference type="Proteomes" id="UP001140949"/>
    </source>
</evidence>
<feature type="region of interest" description="Disordered" evidence="1">
    <location>
        <begin position="55"/>
        <end position="83"/>
    </location>
</feature>
<gene>
    <name evidence="3" type="ORF">M6B38_329585</name>
    <name evidence="2" type="ORF">M6B38_365465</name>
</gene>
<accession>A0AAX6GHQ7</accession>
<reference evidence="2" key="1">
    <citation type="journal article" date="2023" name="GigaByte">
        <title>Genome assembly of the bearded iris, Iris pallida Lam.</title>
        <authorList>
            <person name="Bruccoleri R.E."/>
            <person name="Oakeley E.J."/>
            <person name="Faust A.M.E."/>
            <person name="Altorfer M."/>
            <person name="Dessus-Babus S."/>
            <person name="Burckhardt D."/>
            <person name="Oertli M."/>
            <person name="Naumann U."/>
            <person name="Petersen F."/>
            <person name="Wong J."/>
        </authorList>
    </citation>
    <scope>NUCLEOTIDE SEQUENCE</scope>
    <source>
        <strain evidence="2">GSM-AAB239-AS_SAM_17_03QT</strain>
    </source>
</reference>
<sequence>MRGSSGRESHGERKKEGRVARSICLRCTRSWFAERCSTSRSGDARGRRRWLAPVPSKRVRQRHVGSGRARRIQARAPDMARADGRVRHPWPRTKAKVRQWNGTGRQGFHRRPSARWLMERWICVRVAQIEGHARIWPATTGGEWWLCCFLLVCG</sequence>
<evidence type="ECO:0000313" key="3">
    <source>
        <dbReference type="EMBL" id="KAJ6835915.1"/>
    </source>
</evidence>
<dbReference type="EMBL" id="JANAVB010019800">
    <property type="protein sequence ID" value="KAJ6827878.1"/>
    <property type="molecule type" value="Genomic_DNA"/>
</dbReference>